<comment type="caution">
    <text evidence="1">The sequence shown here is derived from an EMBL/GenBank/DDBJ whole genome shotgun (WGS) entry which is preliminary data.</text>
</comment>
<evidence type="ECO:0000313" key="2">
    <source>
        <dbReference type="Proteomes" id="UP000238823"/>
    </source>
</evidence>
<gene>
    <name evidence="1" type="ORF">ENSA7_11420</name>
</gene>
<name>A0A2S9YVS7_9BACT</name>
<evidence type="ECO:0000313" key="1">
    <source>
        <dbReference type="EMBL" id="PRQ09152.1"/>
    </source>
</evidence>
<protein>
    <submittedName>
        <fullName evidence="1">Uncharacterized protein</fullName>
    </submittedName>
</protein>
<dbReference type="RefSeq" id="WP_106088187.1">
    <property type="nucleotide sequence ID" value="NZ_PVNL01000030.1"/>
</dbReference>
<dbReference type="AlphaFoldDB" id="A0A2S9YVS7"/>
<organism evidence="1 2">
    <name type="scientific">Enhygromyxa salina</name>
    <dbReference type="NCBI Taxonomy" id="215803"/>
    <lineage>
        <taxon>Bacteria</taxon>
        <taxon>Pseudomonadati</taxon>
        <taxon>Myxococcota</taxon>
        <taxon>Polyangia</taxon>
        <taxon>Nannocystales</taxon>
        <taxon>Nannocystaceae</taxon>
        <taxon>Enhygromyxa</taxon>
    </lineage>
</organism>
<dbReference type="Proteomes" id="UP000238823">
    <property type="component" value="Unassembled WGS sequence"/>
</dbReference>
<dbReference type="OrthoDB" id="9834089at2"/>
<accession>A0A2S9YVS7</accession>
<dbReference type="EMBL" id="PVNL01000030">
    <property type="protein sequence ID" value="PRQ09152.1"/>
    <property type="molecule type" value="Genomic_DNA"/>
</dbReference>
<proteinExistence type="predicted"/>
<reference evidence="1 2" key="1">
    <citation type="submission" date="2018-03" db="EMBL/GenBank/DDBJ databases">
        <title>Draft Genome Sequences of the Obligatory Marine Myxobacteria Enhygromyxa salina SWB007.</title>
        <authorList>
            <person name="Poehlein A."/>
            <person name="Moghaddam J.A."/>
            <person name="Harms H."/>
            <person name="Alanjari M."/>
            <person name="Koenig G.M."/>
            <person name="Daniel R."/>
            <person name="Schaeberle T.F."/>
        </authorList>
    </citation>
    <scope>NUCLEOTIDE SEQUENCE [LARGE SCALE GENOMIC DNA]</scope>
    <source>
        <strain evidence="1 2">SWB007</strain>
    </source>
</reference>
<sequence length="176" mass="19296">MKCKHKPNNRTRAGIGFITISMLTLAGVVIGESTSQTAMASDNKILPGHACMPVGLASLVTDYSNPEFIRNATLLAQAHRYMCPVVRDDTNGELDFVRVRTENNESTGAVPTCTVWSVSVDGNAIDFETVVADPGLGFRNLEFSLSGFIEFDHGHYVIECSLGKNDRIYSYRTNED</sequence>